<dbReference type="Proteomes" id="UP000419144">
    <property type="component" value="Unassembled WGS sequence"/>
</dbReference>
<dbReference type="AlphaFoldDB" id="A0A640KCP1"/>
<feature type="compositionally biased region" description="Low complexity" evidence="2">
    <location>
        <begin position="531"/>
        <end position="541"/>
    </location>
</feature>
<gene>
    <name evidence="3" type="ORF">LtaPh_1308200</name>
</gene>
<proteinExistence type="predicted"/>
<sequence>MEYCTSYRHTCGANAGLAAGREGSAPSSNVSCGSEHPHSGEGALLVDDKKETNASHSNKGNENLPLAHSKPSALVSCAEASIPEDSRQRCNSATKSKEGIDVDRAASAVGGVREKMQQEVVMSGVIITREDLAAMKATDCSVEEVNDLFRKDFDIHKYLRGSWPQYVLERQQQEQHGAVAVTTAASGSGGKQTTVESTYMLRLPDVLQMLIDVQATLAEVTVRMNAMAKSAVLEAGLQPPLEPPSHPEQPCPLCSRRDTCELERHRRREAMSRIARDLQKKMEAVEAKSRAALTERDEALGEVRRLKMELQHSATVTSARGPAVIGAAQQQQQQDMHSGSQGHRHQRQTSADTTAEAPSGRHTPAWNFEGGTSSPDNSSSDMTMVTGRSVNSPNTSAVMFSESKKFTVPLSVSGASVGASMSLQQSSVSFYGDAPVAGSFSTVSYEEVDHAAMPSQRRFTAEMVPKWADSADHDSTPPSLSVTDVNTSALGEVPFNALASDLAGSHADGGGVTRGVEQGEEARQQRRRSPSDGASDSASAAEMPKGGHP</sequence>
<accession>A0A640KCP1</accession>
<reference evidence="3" key="1">
    <citation type="submission" date="2019-11" db="EMBL/GenBank/DDBJ databases">
        <title>Leishmania tarentolae CDS.</title>
        <authorList>
            <person name="Goto Y."/>
            <person name="Yamagishi J."/>
        </authorList>
    </citation>
    <scope>NUCLEOTIDE SEQUENCE [LARGE SCALE GENOMIC DNA]</scope>
    <source>
        <strain evidence="3">Parrot Tar II</strain>
    </source>
</reference>
<comment type="caution">
    <text evidence="3">The sequence shown here is derived from an EMBL/GenBank/DDBJ whole genome shotgun (WGS) entry which is preliminary data.</text>
</comment>
<evidence type="ECO:0000256" key="2">
    <source>
        <dbReference type="SAM" id="MobiDB-lite"/>
    </source>
</evidence>
<feature type="compositionally biased region" description="Polar residues" evidence="2">
    <location>
        <begin position="370"/>
        <end position="390"/>
    </location>
</feature>
<organism evidence="3 4">
    <name type="scientific">Leishmania tarentolae</name>
    <name type="common">Sauroleishmania tarentolae</name>
    <dbReference type="NCBI Taxonomy" id="5689"/>
    <lineage>
        <taxon>Eukaryota</taxon>
        <taxon>Discoba</taxon>
        <taxon>Euglenozoa</taxon>
        <taxon>Kinetoplastea</taxon>
        <taxon>Metakinetoplastina</taxon>
        <taxon>Trypanosomatida</taxon>
        <taxon>Trypanosomatidae</taxon>
        <taxon>Leishmaniinae</taxon>
        <taxon>Leishmania</taxon>
        <taxon>lizard Leishmania</taxon>
    </lineage>
</organism>
<dbReference type="OrthoDB" id="273694at2759"/>
<name>A0A640KCP1_LEITA</name>
<keyword evidence="1" id="KW-0175">Coiled coil</keyword>
<feature type="coiled-coil region" evidence="1">
    <location>
        <begin position="268"/>
        <end position="295"/>
    </location>
</feature>
<feature type="region of interest" description="Disordered" evidence="2">
    <location>
        <begin position="314"/>
        <end position="390"/>
    </location>
</feature>
<feature type="region of interest" description="Disordered" evidence="2">
    <location>
        <begin position="19"/>
        <end position="42"/>
    </location>
</feature>
<dbReference type="EMBL" id="BLBS01000017">
    <property type="protein sequence ID" value="GET86941.1"/>
    <property type="molecule type" value="Genomic_DNA"/>
</dbReference>
<dbReference type="VEuPathDB" id="TriTrypDB:LtaPh_1308200"/>
<evidence type="ECO:0000256" key="1">
    <source>
        <dbReference type="SAM" id="Coils"/>
    </source>
</evidence>
<keyword evidence="4" id="KW-1185">Reference proteome</keyword>
<feature type="region of interest" description="Disordered" evidence="2">
    <location>
        <begin position="501"/>
        <end position="549"/>
    </location>
</feature>
<protein>
    <submittedName>
        <fullName evidence="3">Uncharacterized protein</fullName>
    </submittedName>
</protein>
<evidence type="ECO:0000313" key="4">
    <source>
        <dbReference type="Proteomes" id="UP000419144"/>
    </source>
</evidence>
<evidence type="ECO:0000313" key="3">
    <source>
        <dbReference type="EMBL" id="GET86941.1"/>
    </source>
</evidence>